<proteinExistence type="predicted"/>
<dbReference type="STRING" id="602072.A0A1R3RWK8"/>
<organism evidence="3 4">
    <name type="scientific">Aspergillus carbonarius (strain ITEM 5010)</name>
    <dbReference type="NCBI Taxonomy" id="602072"/>
    <lineage>
        <taxon>Eukaryota</taxon>
        <taxon>Fungi</taxon>
        <taxon>Dikarya</taxon>
        <taxon>Ascomycota</taxon>
        <taxon>Pezizomycotina</taxon>
        <taxon>Eurotiomycetes</taxon>
        <taxon>Eurotiomycetidae</taxon>
        <taxon>Eurotiales</taxon>
        <taxon>Aspergillaceae</taxon>
        <taxon>Aspergillus</taxon>
        <taxon>Aspergillus subgen. Circumdati</taxon>
    </lineage>
</organism>
<keyword evidence="2" id="KW-0472">Membrane</keyword>
<dbReference type="PANTHER" id="PTHR28251">
    <property type="entry name" value="V-TYPE ATPASE ASSEMBLY FACTOR PKR1"/>
    <property type="match status" value="1"/>
</dbReference>
<dbReference type="GO" id="GO:0005789">
    <property type="term" value="C:endoplasmic reticulum membrane"/>
    <property type="evidence" value="ECO:0007669"/>
    <property type="project" value="TreeGrafter"/>
</dbReference>
<feature type="compositionally biased region" description="Low complexity" evidence="1">
    <location>
        <begin position="122"/>
        <end position="136"/>
    </location>
</feature>
<gene>
    <name evidence="3" type="ORF">ASPCADRAFT_204596</name>
</gene>
<dbReference type="EMBL" id="KV907495">
    <property type="protein sequence ID" value="OOF98885.1"/>
    <property type="molecule type" value="Genomic_DNA"/>
</dbReference>
<evidence type="ECO:0000313" key="4">
    <source>
        <dbReference type="Proteomes" id="UP000188318"/>
    </source>
</evidence>
<protein>
    <submittedName>
        <fullName evidence="3">Uncharacterized protein</fullName>
    </submittedName>
</protein>
<dbReference type="OMA" id="VKLWEDI"/>
<feature type="region of interest" description="Disordered" evidence="1">
    <location>
        <begin position="73"/>
        <end position="176"/>
    </location>
</feature>
<dbReference type="GO" id="GO:0070072">
    <property type="term" value="P:vacuolar proton-transporting V-type ATPase complex assembly"/>
    <property type="evidence" value="ECO:0007669"/>
    <property type="project" value="InterPro"/>
</dbReference>
<dbReference type="PANTHER" id="PTHR28251:SF1">
    <property type="entry name" value="V-TYPE ATPASE ASSEMBLY FACTOR PKR1"/>
    <property type="match status" value="1"/>
</dbReference>
<sequence>MGSFMEDLWSSIFTPGPTPTLLIATNVTFAALQALLFVLLLATYSIHFFVLSFLSGALWWSINWFSRELRQVQAEEAERKKQSEEESAESQSESDGDRKTPGTLDSAESDTETESLPERKGAAATASAPRSIAASATLQPPGEHGGVRKRLSVSGDSSGYQSTDSEWEKVDDGKAT</sequence>
<feature type="compositionally biased region" description="Basic and acidic residues" evidence="1">
    <location>
        <begin position="166"/>
        <end position="176"/>
    </location>
</feature>
<keyword evidence="2" id="KW-1133">Transmembrane helix</keyword>
<dbReference type="AlphaFoldDB" id="A0A1R3RWK8"/>
<keyword evidence="2" id="KW-0812">Transmembrane</keyword>
<feature type="transmembrane region" description="Helical" evidence="2">
    <location>
        <begin position="20"/>
        <end position="41"/>
    </location>
</feature>
<evidence type="ECO:0000256" key="2">
    <source>
        <dbReference type="SAM" id="Phobius"/>
    </source>
</evidence>
<dbReference type="Pfam" id="PF08636">
    <property type="entry name" value="Pkr1"/>
    <property type="match status" value="1"/>
</dbReference>
<accession>A0A1R3RWK8</accession>
<evidence type="ECO:0000313" key="3">
    <source>
        <dbReference type="EMBL" id="OOF98885.1"/>
    </source>
</evidence>
<dbReference type="VEuPathDB" id="FungiDB:ASPCADRAFT_204596"/>
<feature type="transmembrane region" description="Helical" evidence="2">
    <location>
        <begin position="48"/>
        <end position="66"/>
    </location>
</feature>
<dbReference type="InterPro" id="IPR013945">
    <property type="entry name" value="Pkr1"/>
</dbReference>
<feature type="compositionally biased region" description="Acidic residues" evidence="1">
    <location>
        <begin position="85"/>
        <end position="94"/>
    </location>
</feature>
<name>A0A1R3RWK8_ASPC5</name>
<feature type="compositionally biased region" description="Polar residues" evidence="1">
    <location>
        <begin position="154"/>
        <end position="164"/>
    </location>
</feature>
<reference evidence="4" key="1">
    <citation type="journal article" date="2017" name="Genome Biol.">
        <title>Comparative genomics reveals high biological diversity and specific adaptations in the industrially and medically important fungal genus Aspergillus.</title>
        <authorList>
            <person name="de Vries R.P."/>
            <person name="Riley R."/>
            <person name="Wiebenga A."/>
            <person name="Aguilar-Osorio G."/>
            <person name="Amillis S."/>
            <person name="Uchima C.A."/>
            <person name="Anderluh G."/>
            <person name="Asadollahi M."/>
            <person name="Askin M."/>
            <person name="Barry K."/>
            <person name="Battaglia E."/>
            <person name="Bayram O."/>
            <person name="Benocci T."/>
            <person name="Braus-Stromeyer S.A."/>
            <person name="Caldana C."/>
            <person name="Canovas D."/>
            <person name="Cerqueira G.C."/>
            <person name="Chen F."/>
            <person name="Chen W."/>
            <person name="Choi C."/>
            <person name="Clum A."/>
            <person name="Dos Santos R.A."/>
            <person name="Damasio A.R."/>
            <person name="Diallinas G."/>
            <person name="Emri T."/>
            <person name="Fekete E."/>
            <person name="Flipphi M."/>
            <person name="Freyberg S."/>
            <person name="Gallo A."/>
            <person name="Gournas C."/>
            <person name="Habgood R."/>
            <person name="Hainaut M."/>
            <person name="Harispe M.L."/>
            <person name="Henrissat B."/>
            <person name="Hilden K.S."/>
            <person name="Hope R."/>
            <person name="Hossain A."/>
            <person name="Karabika E."/>
            <person name="Karaffa L."/>
            <person name="Karanyi Z."/>
            <person name="Krasevec N."/>
            <person name="Kuo A."/>
            <person name="Kusch H."/>
            <person name="LaButti K."/>
            <person name="Lagendijk E.L."/>
            <person name="Lapidus A."/>
            <person name="Levasseur A."/>
            <person name="Lindquist E."/>
            <person name="Lipzen A."/>
            <person name="Logrieco A.F."/>
            <person name="MacCabe A."/>
            <person name="Maekelae M.R."/>
            <person name="Malavazi I."/>
            <person name="Melin P."/>
            <person name="Meyer V."/>
            <person name="Mielnichuk N."/>
            <person name="Miskei M."/>
            <person name="Molnar A.P."/>
            <person name="Mule G."/>
            <person name="Ngan C.Y."/>
            <person name="Orejas M."/>
            <person name="Orosz E."/>
            <person name="Ouedraogo J.P."/>
            <person name="Overkamp K.M."/>
            <person name="Park H.-S."/>
            <person name="Perrone G."/>
            <person name="Piumi F."/>
            <person name="Punt P.J."/>
            <person name="Ram A.F."/>
            <person name="Ramon A."/>
            <person name="Rauscher S."/>
            <person name="Record E."/>
            <person name="Riano-Pachon D.M."/>
            <person name="Robert V."/>
            <person name="Roehrig J."/>
            <person name="Ruller R."/>
            <person name="Salamov A."/>
            <person name="Salih N.S."/>
            <person name="Samson R.A."/>
            <person name="Sandor E."/>
            <person name="Sanguinetti M."/>
            <person name="Schuetze T."/>
            <person name="Sepcic K."/>
            <person name="Shelest E."/>
            <person name="Sherlock G."/>
            <person name="Sophianopoulou V."/>
            <person name="Squina F.M."/>
            <person name="Sun H."/>
            <person name="Susca A."/>
            <person name="Todd R.B."/>
            <person name="Tsang A."/>
            <person name="Unkles S.E."/>
            <person name="van de Wiele N."/>
            <person name="van Rossen-Uffink D."/>
            <person name="Oliveira J.V."/>
            <person name="Vesth T.C."/>
            <person name="Visser J."/>
            <person name="Yu J.-H."/>
            <person name="Zhou M."/>
            <person name="Andersen M.R."/>
            <person name="Archer D.B."/>
            <person name="Baker S.E."/>
            <person name="Benoit I."/>
            <person name="Brakhage A.A."/>
            <person name="Braus G.H."/>
            <person name="Fischer R."/>
            <person name="Frisvad J.C."/>
            <person name="Goldman G.H."/>
            <person name="Houbraken J."/>
            <person name="Oakley B."/>
            <person name="Pocsi I."/>
            <person name="Scazzocchio C."/>
            <person name="Seiboth B."/>
            <person name="vanKuyk P.A."/>
            <person name="Wortman J."/>
            <person name="Dyer P.S."/>
            <person name="Grigoriev I.V."/>
        </authorList>
    </citation>
    <scope>NUCLEOTIDE SEQUENCE [LARGE SCALE GENOMIC DNA]</scope>
    <source>
        <strain evidence="4">ITEM 5010</strain>
    </source>
</reference>
<evidence type="ECO:0000256" key="1">
    <source>
        <dbReference type="SAM" id="MobiDB-lite"/>
    </source>
</evidence>
<keyword evidence="4" id="KW-1185">Reference proteome</keyword>
<dbReference type="OrthoDB" id="9626941at2759"/>
<dbReference type="Proteomes" id="UP000188318">
    <property type="component" value="Unassembled WGS sequence"/>
</dbReference>